<dbReference type="InterPro" id="IPR025194">
    <property type="entry name" value="RodZ-like_C"/>
</dbReference>
<reference evidence="3" key="1">
    <citation type="submission" date="2020-05" db="EMBL/GenBank/DDBJ databases">
        <authorList>
            <person name="Chiriac C."/>
            <person name="Salcher M."/>
            <person name="Ghai R."/>
            <person name="Kavagutti S V."/>
        </authorList>
    </citation>
    <scope>NUCLEOTIDE SEQUENCE</scope>
</reference>
<dbReference type="EMBL" id="CAEZTU010000041">
    <property type="protein sequence ID" value="CAB4580083.1"/>
    <property type="molecule type" value="Genomic_DNA"/>
</dbReference>
<dbReference type="PROSITE" id="PS50943">
    <property type="entry name" value="HTH_CROC1"/>
    <property type="match status" value="1"/>
</dbReference>
<dbReference type="Pfam" id="PF13413">
    <property type="entry name" value="HTH_25"/>
    <property type="match status" value="1"/>
</dbReference>
<proteinExistence type="predicted"/>
<dbReference type="AlphaFoldDB" id="A0A6J6EZ99"/>
<dbReference type="PANTHER" id="PTHR34475">
    <property type="match status" value="1"/>
</dbReference>
<dbReference type="InterPro" id="IPR050400">
    <property type="entry name" value="Bact_Cytoskel_RodZ"/>
</dbReference>
<feature type="domain" description="HTH cro/C1-type" evidence="2">
    <location>
        <begin position="9"/>
        <end position="69"/>
    </location>
</feature>
<keyword evidence="1" id="KW-0472">Membrane</keyword>
<dbReference type="GO" id="GO:0003677">
    <property type="term" value="F:DNA binding"/>
    <property type="evidence" value="ECO:0007669"/>
    <property type="project" value="InterPro"/>
</dbReference>
<dbReference type="Pfam" id="PF13464">
    <property type="entry name" value="RodZ_C"/>
    <property type="match status" value="1"/>
</dbReference>
<evidence type="ECO:0000313" key="3">
    <source>
        <dbReference type="EMBL" id="CAB4580083.1"/>
    </source>
</evidence>
<evidence type="ECO:0000259" key="2">
    <source>
        <dbReference type="PROSITE" id="PS50943"/>
    </source>
</evidence>
<organism evidence="3">
    <name type="scientific">freshwater metagenome</name>
    <dbReference type="NCBI Taxonomy" id="449393"/>
    <lineage>
        <taxon>unclassified sequences</taxon>
        <taxon>metagenomes</taxon>
        <taxon>ecological metagenomes</taxon>
    </lineage>
</organism>
<keyword evidence="1" id="KW-1133">Transmembrane helix</keyword>
<dbReference type="InterPro" id="IPR010982">
    <property type="entry name" value="Lambda_DNA-bd_dom_sf"/>
</dbReference>
<gene>
    <name evidence="3" type="ORF">UFOPK1740_00862</name>
</gene>
<feature type="transmembrane region" description="Helical" evidence="1">
    <location>
        <begin position="132"/>
        <end position="154"/>
    </location>
</feature>
<protein>
    <submittedName>
        <fullName evidence="3">Unannotated protein</fullName>
    </submittedName>
</protein>
<evidence type="ECO:0000256" key="1">
    <source>
        <dbReference type="SAM" id="Phobius"/>
    </source>
</evidence>
<dbReference type="SMART" id="SM00530">
    <property type="entry name" value="HTH_XRE"/>
    <property type="match status" value="1"/>
</dbReference>
<dbReference type="CDD" id="cd00093">
    <property type="entry name" value="HTH_XRE"/>
    <property type="match status" value="1"/>
</dbReference>
<keyword evidence="1" id="KW-0812">Transmembrane</keyword>
<dbReference type="Gene3D" id="1.10.260.40">
    <property type="entry name" value="lambda repressor-like DNA-binding domains"/>
    <property type="match status" value="1"/>
</dbReference>
<dbReference type="InterPro" id="IPR001387">
    <property type="entry name" value="Cro/C1-type_HTH"/>
</dbReference>
<accession>A0A6J6EZ99</accession>
<dbReference type="SUPFAM" id="SSF47413">
    <property type="entry name" value="lambda repressor-like DNA-binding domains"/>
    <property type="match status" value="1"/>
</dbReference>
<dbReference type="PANTHER" id="PTHR34475:SF1">
    <property type="entry name" value="CYTOSKELETON PROTEIN RODZ"/>
    <property type="match status" value="1"/>
</dbReference>
<name>A0A6J6EZ99_9ZZZZ</name>
<sequence>MQDSIGSRLRFAREAKGMTVSELSAKVRVREVLIKHIEKDEFEKVGADVYVRGHIRAMAQSLDLNPDELMALYPASGVGDSPFDQPVLAPETEVLEVASVVVEQQNKSSQFSGSFFQPLENIRARSGTNWSLIMASTLGVITLIAIGSVVVSTFNSPTNVVAEEAVSQTPNPTPAATKEAEDLTANVPAPGVDVLLKAEGNSSWVRATDVNDVELFEGIIREGQEQRVGSVEGVKLLLGNAGAITLTVNGQVLGKAGGNGEVVRVEFGPEGPVQ</sequence>